<reference evidence="1" key="1">
    <citation type="submission" date="2023-04" db="EMBL/GenBank/DDBJ databases">
        <title>Phytophthora fragariaefolia NBRC 109709.</title>
        <authorList>
            <person name="Ichikawa N."/>
            <person name="Sato H."/>
            <person name="Tonouchi N."/>
        </authorList>
    </citation>
    <scope>NUCLEOTIDE SEQUENCE</scope>
    <source>
        <strain evidence="1">NBRC 109709</strain>
    </source>
</reference>
<dbReference type="OrthoDB" id="122273at2759"/>
<gene>
    <name evidence="1" type="ORF">Pfra01_002519000</name>
</gene>
<accession>A0A9W6YBJ0</accession>
<name>A0A9W6YBJ0_9STRA</name>
<evidence type="ECO:0000313" key="2">
    <source>
        <dbReference type="Proteomes" id="UP001165121"/>
    </source>
</evidence>
<sequence>MVKWVREYRTEGQWGTSMEQAAWCCSWDIMNYLSENTWQRASAWSLGSAAREGHLQVLYVLVNNKCTDNWSVDLHVLTAISGCVNKLLSKLTSRHASPASSSALWGELLRVAEKFHKRGFYSCVCAMLNEALQRRCVLIVKNYFNARNELVKQRYLAAAARVNKITLTRWMIENGTPLDIPTVVSLAPPQAYVRCVEAAGWLSKADRVALVLEGLSRRCMYEAMLLWVLENTVFMDDNSGQGFVSLLRMLQEIRISGFSIIFPTRMFVDGAFQSEPKGISDKLVLAPLPG</sequence>
<organism evidence="1 2">
    <name type="scientific">Phytophthora fragariaefolia</name>
    <dbReference type="NCBI Taxonomy" id="1490495"/>
    <lineage>
        <taxon>Eukaryota</taxon>
        <taxon>Sar</taxon>
        <taxon>Stramenopiles</taxon>
        <taxon>Oomycota</taxon>
        <taxon>Peronosporomycetes</taxon>
        <taxon>Peronosporales</taxon>
        <taxon>Peronosporaceae</taxon>
        <taxon>Phytophthora</taxon>
    </lineage>
</organism>
<proteinExistence type="predicted"/>
<comment type="caution">
    <text evidence="1">The sequence shown here is derived from an EMBL/GenBank/DDBJ whole genome shotgun (WGS) entry which is preliminary data.</text>
</comment>
<evidence type="ECO:0000313" key="1">
    <source>
        <dbReference type="EMBL" id="GMF58565.1"/>
    </source>
</evidence>
<keyword evidence="2" id="KW-1185">Reference proteome</keyword>
<protein>
    <submittedName>
        <fullName evidence="1">Unnamed protein product</fullName>
    </submittedName>
</protein>
<dbReference type="EMBL" id="BSXT01004681">
    <property type="protein sequence ID" value="GMF58565.1"/>
    <property type="molecule type" value="Genomic_DNA"/>
</dbReference>
<dbReference type="AlphaFoldDB" id="A0A9W6YBJ0"/>
<dbReference type="Proteomes" id="UP001165121">
    <property type="component" value="Unassembled WGS sequence"/>
</dbReference>